<dbReference type="EMBL" id="BBNU01000010">
    <property type="protein sequence ID" value="GAL80358.1"/>
    <property type="molecule type" value="Genomic_DNA"/>
</dbReference>
<keyword evidence="2" id="KW-0378">Hydrolase</keyword>
<dbReference type="Gene3D" id="3.40.720.10">
    <property type="entry name" value="Alkaline Phosphatase, subunit A"/>
    <property type="match status" value="1"/>
</dbReference>
<evidence type="ECO:0000313" key="2">
    <source>
        <dbReference type="EMBL" id="GAL80358.1"/>
    </source>
</evidence>
<feature type="domain" description="N-sulphoglucosamine sulphohydrolase C-terminal" evidence="1">
    <location>
        <begin position="1"/>
        <end position="128"/>
    </location>
</feature>
<accession>A0A090WVS6</accession>
<comment type="caution">
    <text evidence="2">The sequence shown here is derived from an EMBL/GenBank/DDBJ whole genome shotgun (WGS) entry which is preliminary data.</text>
</comment>
<evidence type="ECO:0000313" key="3">
    <source>
        <dbReference type="Proteomes" id="UP000029643"/>
    </source>
</evidence>
<gene>
    <name evidence="2" type="ORF">JCM19274_648</name>
</gene>
<dbReference type="Proteomes" id="UP000029643">
    <property type="component" value="Unassembled WGS sequence"/>
</dbReference>
<dbReference type="PANTHER" id="PTHR43751:SF3">
    <property type="entry name" value="SULFATASE N-TERMINAL DOMAIN-CONTAINING PROTEIN"/>
    <property type="match status" value="1"/>
</dbReference>
<dbReference type="SUPFAM" id="SSF53649">
    <property type="entry name" value="Alkaline phosphatase-like"/>
    <property type="match status" value="1"/>
</dbReference>
<dbReference type="AlphaFoldDB" id="A0A090WVS6"/>
<protein>
    <submittedName>
        <fullName evidence="2">Arylsulfatase</fullName>
        <ecNumber evidence="2">3.1.6.1</ecNumber>
    </submittedName>
</protein>
<dbReference type="InterPro" id="IPR052701">
    <property type="entry name" value="GAG_Ulvan_Degrading_Sulfatases"/>
</dbReference>
<dbReference type="STRING" id="221126.SAMN04489722_10190"/>
<sequence length="141" mass="16106">MIKWPGKIKPGSKSDLISAFWDVLPTFSEVADVPVPSNLDGISFLPTLLDNASEQKQHDYLYWEFHERGGRQAIRKGKWKAVKYKVLKNPNAPIELYDLSVDEGEQNNVASEHPEVVKDMERILKEARTPSDVFTFDQVSF</sequence>
<reference evidence="2 3" key="1">
    <citation type="journal article" date="2014" name="Genome Announc.">
        <title>Draft Genome Sequences of Marine Flavobacterium Algibacter lectus Strains SS8 and NR4.</title>
        <authorList>
            <person name="Takatani N."/>
            <person name="Nakanishi M."/>
            <person name="Meirelles P."/>
            <person name="Mino S."/>
            <person name="Suda W."/>
            <person name="Oshima K."/>
            <person name="Hattori M."/>
            <person name="Ohkuma M."/>
            <person name="Hosokawa M."/>
            <person name="Miyashita K."/>
            <person name="Thompson F.L."/>
            <person name="Niwa A."/>
            <person name="Sawabe T."/>
            <person name="Sawabe T."/>
        </authorList>
    </citation>
    <scope>NUCLEOTIDE SEQUENCE [LARGE SCALE GENOMIC DNA]</scope>
    <source>
        <strain evidence="3">JCM19274</strain>
    </source>
</reference>
<dbReference type="GO" id="GO:0004065">
    <property type="term" value="F:arylsulfatase activity"/>
    <property type="evidence" value="ECO:0007669"/>
    <property type="project" value="UniProtKB-EC"/>
</dbReference>
<name>A0A090WVS6_9FLAO</name>
<dbReference type="Pfam" id="PF16347">
    <property type="entry name" value="SGSH_C"/>
    <property type="match status" value="1"/>
</dbReference>
<dbReference type="InterPro" id="IPR017850">
    <property type="entry name" value="Alkaline_phosphatase_core_sf"/>
</dbReference>
<proteinExistence type="predicted"/>
<dbReference type="InterPro" id="IPR032506">
    <property type="entry name" value="SGSH_C"/>
</dbReference>
<evidence type="ECO:0000259" key="1">
    <source>
        <dbReference type="Pfam" id="PF16347"/>
    </source>
</evidence>
<dbReference type="EC" id="3.1.6.1" evidence="2"/>
<organism evidence="2 3">
    <name type="scientific">Algibacter lectus</name>
    <dbReference type="NCBI Taxonomy" id="221126"/>
    <lineage>
        <taxon>Bacteria</taxon>
        <taxon>Pseudomonadati</taxon>
        <taxon>Bacteroidota</taxon>
        <taxon>Flavobacteriia</taxon>
        <taxon>Flavobacteriales</taxon>
        <taxon>Flavobacteriaceae</taxon>
        <taxon>Algibacter</taxon>
    </lineage>
</organism>
<dbReference type="PANTHER" id="PTHR43751">
    <property type="entry name" value="SULFATASE"/>
    <property type="match status" value="1"/>
</dbReference>